<dbReference type="InterPro" id="IPR045390">
    <property type="entry name" value="ABC-3C_MC3"/>
</dbReference>
<dbReference type="EMBL" id="OFTH01000047">
    <property type="protein sequence ID" value="SOZ72892.1"/>
    <property type="molecule type" value="Genomic_DNA"/>
</dbReference>
<evidence type="ECO:0000313" key="3">
    <source>
        <dbReference type="Proteomes" id="UP000256952"/>
    </source>
</evidence>
<evidence type="ECO:0000256" key="1">
    <source>
        <dbReference type="SAM" id="Phobius"/>
    </source>
</evidence>
<comment type="caution">
    <text evidence="2">The sequence shown here is derived from an EMBL/GenBank/DDBJ whole genome shotgun (WGS) entry which is preliminary data.</text>
</comment>
<name>A0A976G563_9BURK</name>
<gene>
    <name evidence="2" type="ORF">CBM2613_B50040</name>
</gene>
<protein>
    <submittedName>
        <fullName evidence="2">Uncharacterized protein</fullName>
    </submittedName>
</protein>
<evidence type="ECO:0000313" key="2">
    <source>
        <dbReference type="EMBL" id="SOZ72892.1"/>
    </source>
</evidence>
<keyword evidence="1" id="KW-0472">Membrane</keyword>
<reference evidence="2 3" key="1">
    <citation type="submission" date="2018-01" db="EMBL/GenBank/DDBJ databases">
        <authorList>
            <person name="Clerissi C."/>
        </authorList>
    </citation>
    <scope>NUCLEOTIDE SEQUENCE [LARGE SCALE GENOMIC DNA]</scope>
    <source>
        <strain evidence="2">Cupriavidus taiwanensis STM 8556</strain>
    </source>
</reference>
<dbReference type="Pfam" id="PF20131">
    <property type="entry name" value="MC3"/>
    <property type="match status" value="1"/>
</dbReference>
<accession>A0A976G563</accession>
<organism evidence="2 3">
    <name type="scientific">Cupriavidus taiwanensis</name>
    <dbReference type="NCBI Taxonomy" id="164546"/>
    <lineage>
        <taxon>Bacteria</taxon>
        <taxon>Pseudomonadati</taxon>
        <taxon>Pseudomonadota</taxon>
        <taxon>Betaproteobacteria</taxon>
        <taxon>Burkholderiales</taxon>
        <taxon>Burkholderiaceae</taxon>
        <taxon>Cupriavidus</taxon>
    </lineage>
</organism>
<sequence>MAQGLGGKMSAKWSGYNNVGICAIALMSVLSHARFLGTAKSLLVMPLVMHEATIRFLSNGGIRKREAAALASTHPEFFANFHTRYDESLSSSMNAIQLLEGSGFLRFHDGLHFLHKLEVDSTFGARAKKIAKAGENIAALLASPVEELYLNFRVQL</sequence>
<feature type="transmembrane region" description="Helical" evidence="1">
    <location>
        <begin position="15"/>
        <end position="36"/>
    </location>
</feature>
<dbReference type="AlphaFoldDB" id="A0A976G563"/>
<dbReference type="Proteomes" id="UP000256952">
    <property type="component" value="Chromosome CBM2613_b"/>
</dbReference>
<proteinExistence type="predicted"/>
<keyword evidence="1" id="KW-1133">Transmembrane helix</keyword>
<keyword evidence="1" id="KW-0812">Transmembrane</keyword>